<dbReference type="Proteomes" id="UP000517187">
    <property type="component" value="Unassembled WGS sequence"/>
</dbReference>
<name>A0A7W9ZNZ6_RHILE</name>
<evidence type="ECO:0000259" key="7">
    <source>
        <dbReference type="Pfam" id="PF00892"/>
    </source>
</evidence>
<feature type="transmembrane region" description="Helical" evidence="6">
    <location>
        <begin position="243"/>
        <end position="266"/>
    </location>
</feature>
<evidence type="ECO:0000313" key="8">
    <source>
        <dbReference type="EMBL" id="MBB6219548.1"/>
    </source>
</evidence>
<evidence type="ECO:0000313" key="9">
    <source>
        <dbReference type="Proteomes" id="UP000517187"/>
    </source>
</evidence>
<dbReference type="PANTHER" id="PTHR32322">
    <property type="entry name" value="INNER MEMBRANE TRANSPORTER"/>
    <property type="match status" value="1"/>
</dbReference>
<feature type="transmembrane region" description="Helical" evidence="6">
    <location>
        <begin position="60"/>
        <end position="80"/>
    </location>
</feature>
<feature type="domain" description="EamA" evidence="7">
    <location>
        <begin position="37"/>
        <end position="164"/>
    </location>
</feature>
<reference evidence="8 9" key="1">
    <citation type="submission" date="2020-08" db="EMBL/GenBank/DDBJ databases">
        <title>Genomic Encyclopedia of Type Strains, Phase IV (KMG-V): Genome sequencing to study the core and pangenomes of soil and plant-associated prokaryotes.</title>
        <authorList>
            <person name="Whitman W."/>
        </authorList>
    </citation>
    <scope>NUCLEOTIDE SEQUENCE [LARGE SCALE GENOMIC DNA]</scope>
    <source>
        <strain evidence="8 9">SEMIA 4011</strain>
    </source>
</reference>
<feature type="transmembrane region" description="Helical" evidence="6">
    <location>
        <begin position="212"/>
        <end position="231"/>
    </location>
</feature>
<feature type="domain" description="EamA" evidence="7">
    <location>
        <begin position="181"/>
        <end position="318"/>
    </location>
</feature>
<dbReference type="SUPFAM" id="SSF103481">
    <property type="entry name" value="Multidrug resistance efflux transporter EmrE"/>
    <property type="match status" value="2"/>
</dbReference>
<dbReference type="RefSeq" id="WP_246809117.1">
    <property type="nucleotide sequence ID" value="NZ_JACIIJ010000001.1"/>
</dbReference>
<evidence type="ECO:0000256" key="4">
    <source>
        <dbReference type="ARBA" id="ARBA00022989"/>
    </source>
</evidence>
<dbReference type="GO" id="GO:0016020">
    <property type="term" value="C:membrane"/>
    <property type="evidence" value="ECO:0007669"/>
    <property type="project" value="UniProtKB-SubCell"/>
</dbReference>
<keyword evidence="4 6" id="KW-1133">Transmembrane helix</keyword>
<dbReference type="AlphaFoldDB" id="A0A7W9ZNZ6"/>
<feature type="transmembrane region" description="Helical" evidence="6">
    <location>
        <begin position="148"/>
        <end position="165"/>
    </location>
</feature>
<comment type="caution">
    <text evidence="8">The sequence shown here is derived from an EMBL/GenBank/DDBJ whole genome shotgun (WGS) entry which is preliminary data.</text>
</comment>
<feature type="transmembrane region" description="Helical" evidence="6">
    <location>
        <begin position="120"/>
        <end position="141"/>
    </location>
</feature>
<evidence type="ECO:0000256" key="6">
    <source>
        <dbReference type="SAM" id="Phobius"/>
    </source>
</evidence>
<keyword evidence="3 6" id="KW-0812">Transmembrane</keyword>
<protein>
    <submittedName>
        <fullName evidence="8">Drug/metabolite transporter (DMT)-like permease</fullName>
    </submittedName>
</protein>
<dbReference type="PANTHER" id="PTHR32322:SF2">
    <property type="entry name" value="EAMA DOMAIN-CONTAINING PROTEIN"/>
    <property type="match status" value="1"/>
</dbReference>
<keyword evidence="5 6" id="KW-0472">Membrane</keyword>
<gene>
    <name evidence="8" type="ORF">GGE66_000492</name>
</gene>
<evidence type="ECO:0000256" key="2">
    <source>
        <dbReference type="ARBA" id="ARBA00007362"/>
    </source>
</evidence>
<evidence type="ECO:0000256" key="1">
    <source>
        <dbReference type="ARBA" id="ARBA00004141"/>
    </source>
</evidence>
<sequence length="340" mass="35807">MPGTTPGEQGCNGINDLKPLQLQGRNMLSARNSLKFAVLCFVWGLTWIAVKIGIESVPPMMFAATRFMVAGAVFIALARAKGQRTDLGKADKTRVVIVSLLMITLCYGPLFWGMQFVPSGTAAVLEMSLTPLALLAFGVALGEDHWNGLRAFAMLLGAVGLGLLFEPSVDLTGLGKGWPMMGLAAIAWAAISSAWGSVLAKPLISTYGSARLSGLTTLIGGTVLLIASLAIEPHSAESLVTPWEWQAIAGWVFLVIFGSLLGYSIYMQLLRDIGPARAGSFAFVSPAIAASVGVVFASESADLQRFSGMALMVLAAAICLSTDRLPRLSNKGSAGLELDR</sequence>
<dbReference type="Pfam" id="PF00892">
    <property type="entry name" value="EamA"/>
    <property type="match status" value="2"/>
</dbReference>
<feature type="transmembrane region" description="Helical" evidence="6">
    <location>
        <begin position="34"/>
        <end position="54"/>
    </location>
</feature>
<dbReference type="InterPro" id="IPR037185">
    <property type="entry name" value="EmrE-like"/>
</dbReference>
<evidence type="ECO:0000256" key="3">
    <source>
        <dbReference type="ARBA" id="ARBA00022692"/>
    </source>
</evidence>
<dbReference type="InterPro" id="IPR050638">
    <property type="entry name" value="AA-Vitamin_Transporters"/>
</dbReference>
<evidence type="ECO:0000256" key="5">
    <source>
        <dbReference type="ARBA" id="ARBA00023136"/>
    </source>
</evidence>
<comment type="subcellular location">
    <subcellularLocation>
        <location evidence="1">Membrane</location>
        <topology evidence="1">Multi-pass membrane protein</topology>
    </subcellularLocation>
</comment>
<dbReference type="EMBL" id="JACIIJ010000001">
    <property type="protein sequence ID" value="MBB6219548.1"/>
    <property type="molecule type" value="Genomic_DNA"/>
</dbReference>
<comment type="similarity">
    <text evidence="2">Belongs to the EamA transporter family.</text>
</comment>
<feature type="transmembrane region" description="Helical" evidence="6">
    <location>
        <begin position="278"/>
        <end position="297"/>
    </location>
</feature>
<feature type="transmembrane region" description="Helical" evidence="6">
    <location>
        <begin position="92"/>
        <end position="114"/>
    </location>
</feature>
<accession>A0A7W9ZNZ6</accession>
<feature type="transmembrane region" description="Helical" evidence="6">
    <location>
        <begin position="177"/>
        <end position="200"/>
    </location>
</feature>
<proteinExistence type="inferred from homology"/>
<organism evidence="8 9">
    <name type="scientific">Rhizobium leguminosarum</name>
    <dbReference type="NCBI Taxonomy" id="384"/>
    <lineage>
        <taxon>Bacteria</taxon>
        <taxon>Pseudomonadati</taxon>
        <taxon>Pseudomonadota</taxon>
        <taxon>Alphaproteobacteria</taxon>
        <taxon>Hyphomicrobiales</taxon>
        <taxon>Rhizobiaceae</taxon>
        <taxon>Rhizobium/Agrobacterium group</taxon>
        <taxon>Rhizobium</taxon>
    </lineage>
</organism>
<dbReference type="InterPro" id="IPR000620">
    <property type="entry name" value="EamA_dom"/>
</dbReference>